<feature type="transmembrane region" description="Helical" evidence="1">
    <location>
        <begin position="51"/>
        <end position="74"/>
    </location>
</feature>
<keyword evidence="1" id="KW-1133">Transmembrane helix</keyword>
<protein>
    <submittedName>
        <fullName evidence="2">Uncharacterized protein</fullName>
    </submittedName>
</protein>
<dbReference type="AlphaFoldDB" id="A0AAD1IKU1"/>
<feature type="transmembrane region" description="Helical" evidence="1">
    <location>
        <begin position="103"/>
        <end position="126"/>
    </location>
</feature>
<evidence type="ECO:0000256" key="1">
    <source>
        <dbReference type="SAM" id="Phobius"/>
    </source>
</evidence>
<feature type="transmembrane region" description="Helical" evidence="1">
    <location>
        <begin position="24"/>
        <end position="45"/>
    </location>
</feature>
<evidence type="ECO:0000313" key="2">
    <source>
        <dbReference type="EMBL" id="BBY16746.1"/>
    </source>
</evidence>
<dbReference type="EMBL" id="AP022586">
    <property type="protein sequence ID" value="BBY16746.1"/>
    <property type="molecule type" value="Genomic_DNA"/>
</dbReference>
<keyword evidence="1" id="KW-0812">Transmembrane</keyword>
<proteinExistence type="predicted"/>
<name>A0AAD1IKU1_9MYCO</name>
<keyword evidence="3" id="KW-1185">Reference proteome</keyword>
<evidence type="ECO:0000313" key="3">
    <source>
        <dbReference type="Proteomes" id="UP000466607"/>
    </source>
</evidence>
<dbReference type="Proteomes" id="UP000466607">
    <property type="component" value="Chromosome"/>
</dbReference>
<sequence>MQSSEHFDLPSEWKGNRRGAQYRLATIVLLALAGLSLLLGFLFSAAGTPAALKYCLLFALILTLTVGLGAAARIDRANLPSNIKTVELHGVSKTQISYSFAQYCLLIGLMSSCSAFCVIAATEIFVRQRGGSFPGASLVIGALGVFFASFVMSAALGRIRRGELILSNQGVEQRGWSFESRLEWSGIAGIVPAFNGHPVVLLIGYANAGWHRRYTTRIWRIDRLPPVPMIEVDCRKFDVDCRELYGYLRHYVDTPAAREELGTEAAIERARRANPAR</sequence>
<gene>
    <name evidence="2" type="ORF">MLIT_23380</name>
</gene>
<feature type="transmembrane region" description="Helical" evidence="1">
    <location>
        <begin position="138"/>
        <end position="157"/>
    </location>
</feature>
<reference evidence="2 3" key="1">
    <citation type="journal article" date="2019" name="Emerg. Microbes Infect.">
        <title>Comprehensive subspecies identification of 175 nontuberculous mycobacteria species based on 7547 genomic profiles.</title>
        <authorList>
            <person name="Matsumoto Y."/>
            <person name="Kinjo T."/>
            <person name="Motooka D."/>
            <person name="Nabeya D."/>
            <person name="Jung N."/>
            <person name="Uechi K."/>
            <person name="Horii T."/>
            <person name="Iida T."/>
            <person name="Fujita J."/>
            <person name="Nakamura S."/>
        </authorList>
    </citation>
    <scope>NUCLEOTIDE SEQUENCE [LARGE SCALE GENOMIC DNA]</scope>
    <source>
        <strain evidence="2 3">JCM 17423</strain>
    </source>
</reference>
<keyword evidence="1" id="KW-0472">Membrane</keyword>
<dbReference type="RefSeq" id="WP_134052927.1">
    <property type="nucleotide sequence ID" value="NZ_AP022586.1"/>
</dbReference>
<organism evidence="2 3">
    <name type="scientific">Mycolicibacterium litorale</name>
    <dbReference type="NCBI Taxonomy" id="758802"/>
    <lineage>
        <taxon>Bacteria</taxon>
        <taxon>Bacillati</taxon>
        <taxon>Actinomycetota</taxon>
        <taxon>Actinomycetes</taxon>
        <taxon>Mycobacteriales</taxon>
        <taxon>Mycobacteriaceae</taxon>
        <taxon>Mycolicibacterium</taxon>
    </lineage>
</organism>
<accession>A0AAD1IKU1</accession>